<dbReference type="GO" id="GO:0043190">
    <property type="term" value="C:ATP-binding cassette (ABC) transporter complex"/>
    <property type="evidence" value="ECO:0007669"/>
    <property type="project" value="InterPro"/>
</dbReference>
<feature type="transmembrane region" description="Helical" evidence="6">
    <location>
        <begin position="350"/>
        <end position="371"/>
    </location>
</feature>
<feature type="transmembrane region" description="Helical" evidence="6">
    <location>
        <begin position="101"/>
        <end position="120"/>
    </location>
</feature>
<evidence type="ECO:0000256" key="5">
    <source>
        <dbReference type="ARBA" id="ARBA00023136"/>
    </source>
</evidence>
<feature type="transmembrane region" description="Helical" evidence="6">
    <location>
        <begin position="317"/>
        <end position="338"/>
    </location>
</feature>
<dbReference type="RefSeq" id="WP_368643512.1">
    <property type="nucleotide sequence ID" value="NZ_CP158252.1"/>
</dbReference>
<reference evidence="7" key="1">
    <citation type="submission" date="2024-05" db="EMBL/GenBank/DDBJ databases">
        <authorList>
            <person name="Luo Y.-C."/>
            <person name="Nicholds J."/>
            <person name="Mortimer T."/>
            <person name="Maboni G."/>
        </authorList>
    </citation>
    <scope>NUCLEOTIDE SEQUENCE</scope>
    <source>
        <strain evidence="7">153920</strain>
    </source>
</reference>
<evidence type="ECO:0000256" key="6">
    <source>
        <dbReference type="SAM" id="Phobius"/>
    </source>
</evidence>
<evidence type="ECO:0000256" key="1">
    <source>
        <dbReference type="ARBA" id="ARBA00004651"/>
    </source>
</evidence>
<sequence>MRTARRYIAREIYRSTAVVLVALVGLFLFFALIEGLDKVGQRLTLLNLFYLQALDIPNHLYELLPIGLLIGAVLALAGLAQRNELTILRASGVSGLRLLAALWLLTTPLVLGAFVLSEFITPAAELRGSESRLALMGRTDGGRLSSGYWFKEADDQGGTRIINIGQLTGKGHVDDVVLYEFAADHTLRTTVQATDGQFEQGRLVLRDLTETRIHPQSAAALADARIPAAPISELVHLDERSVPTSLTPERLIARILTPERMAISDLLDYIRYLKNNQLQADRQEVALWRKIAYPFTLLVMVTIAAPIGFMQTRRGGIGLKVFTGIILGVGFFMLNQLALNAGMLGDWPPWATALVPSLAGQALALLVLLGMEHRHPLSLWLRQRRLQRGAA</sequence>
<keyword evidence="5 6" id="KW-0472">Membrane</keyword>
<dbReference type="EMBL" id="CP158252">
    <property type="protein sequence ID" value="XDJ42141.1"/>
    <property type="molecule type" value="Genomic_DNA"/>
</dbReference>
<protein>
    <submittedName>
        <fullName evidence="7">LPS export ABC transporter permease LptG</fullName>
    </submittedName>
</protein>
<name>A0AB39CJH9_9BURK</name>
<gene>
    <name evidence="7" type="primary">lptG</name>
    <name evidence="7" type="ORF">ABRY99_00775</name>
</gene>
<feature type="transmembrane region" description="Helical" evidence="6">
    <location>
        <begin position="60"/>
        <end position="80"/>
    </location>
</feature>
<comment type="subcellular location">
    <subcellularLocation>
        <location evidence="1">Cell membrane</location>
        <topology evidence="1">Multi-pass membrane protein</topology>
    </subcellularLocation>
</comment>
<organism evidence="7">
    <name type="scientific">Castellaniella ginsengisoli</name>
    <dbReference type="NCBI Taxonomy" id="546114"/>
    <lineage>
        <taxon>Bacteria</taxon>
        <taxon>Pseudomonadati</taxon>
        <taxon>Pseudomonadota</taxon>
        <taxon>Betaproteobacteria</taxon>
        <taxon>Burkholderiales</taxon>
        <taxon>Alcaligenaceae</taxon>
        <taxon>Castellaniella</taxon>
    </lineage>
</organism>
<dbReference type="PANTHER" id="PTHR33529:SF2">
    <property type="entry name" value="LIPOPOLYSACCHARIDE EXPORT SYSTEM PERMEASE PROTEIN LPTG"/>
    <property type="match status" value="1"/>
</dbReference>
<dbReference type="GO" id="GO:0055085">
    <property type="term" value="P:transmembrane transport"/>
    <property type="evidence" value="ECO:0007669"/>
    <property type="project" value="InterPro"/>
</dbReference>
<feature type="transmembrane region" description="Helical" evidence="6">
    <location>
        <begin position="12"/>
        <end position="33"/>
    </location>
</feature>
<dbReference type="InterPro" id="IPR030923">
    <property type="entry name" value="LptG"/>
</dbReference>
<proteinExistence type="predicted"/>
<evidence type="ECO:0000256" key="4">
    <source>
        <dbReference type="ARBA" id="ARBA00022989"/>
    </source>
</evidence>
<dbReference type="AlphaFoldDB" id="A0AB39CJH9"/>
<accession>A0AB39CJH9</accession>
<dbReference type="NCBIfam" id="TIGR04408">
    <property type="entry name" value="LptG_lptG"/>
    <property type="match status" value="1"/>
</dbReference>
<keyword evidence="4 6" id="KW-1133">Transmembrane helix</keyword>
<keyword evidence="2" id="KW-1003">Cell membrane</keyword>
<dbReference type="InterPro" id="IPR005495">
    <property type="entry name" value="LptG/LptF_permease"/>
</dbReference>
<keyword evidence="3 6" id="KW-0812">Transmembrane</keyword>
<dbReference type="GO" id="GO:0015920">
    <property type="term" value="P:lipopolysaccharide transport"/>
    <property type="evidence" value="ECO:0007669"/>
    <property type="project" value="TreeGrafter"/>
</dbReference>
<dbReference type="PANTHER" id="PTHR33529">
    <property type="entry name" value="SLR0882 PROTEIN-RELATED"/>
    <property type="match status" value="1"/>
</dbReference>
<feature type="transmembrane region" description="Helical" evidence="6">
    <location>
        <begin position="291"/>
        <end position="310"/>
    </location>
</feature>
<evidence type="ECO:0000256" key="2">
    <source>
        <dbReference type="ARBA" id="ARBA00022475"/>
    </source>
</evidence>
<evidence type="ECO:0000256" key="3">
    <source>
        <dbReference type="ARBA" id="ARBA00022692"/>
    </source>
</evidence>
<dbReference type="Pfam" id="PF03739">
    <property type="entry name" value="LptF_LptG"/>
    <property type="match status" value="1"/>
</dbReference>
<evidence type="ECO:0000313" key="7">
    <source>
        <dbReference type="EMBL" id="XDJ42141.1"/>
    </source>
</evidence>